<evidence type="ECO:0000313" key="8">
    <source>
        <dbReference type="Proteomes" id="UP000019116"/>
    </source>
</evidence>
<dbReference type="Gramene" id="TraesCS7A03G1233900.1">
    <property type="protein sequence ID" value="TraesCS7A03G1233900.1.CDS"/>
    <property type="gene ID" value="TraesCS7A03G1233900"/>
</dbReference>
<keyword evidence="5" id="KW-0812">Transmembrane</keyword>
<keyword evidence="5" id="KW-1133">Transmembrane helix</keyword>
<reference evidence="7" key="2">
    <citation type="submission" date="2018-10" db="UniProtKB">
        <authorList>
            <consortium name="EnsemblPlants"/>
        </authorList>
    </citation>
    <scope>IDENTIFICATION</scope>
</reference>
<comment type="subcellular location">
    <subcellularLocation>
        <location evidence="1">Cell envelope</location>
    </subcellularLocation>
</comment>
<dbReference type="OrthoDB" id="785757at2759"/>
<dbReference type="Gramene" id="TraesCLE_scaffold_016397_01G000100.1">
    <property type="protein sequence ID" value="TraesCLE_scaffold_016397_01G000100.1"/>
    <property type="gene ID" value="TraesCLE_scaffold_016397_01G000100"/>
</dbReference>
<dbReference type="SUPFAM" id="SSF52058">
    <property type="entry name" value="L domain-like"/>
    <property type="match status" value="1"/>
</dbReference>
<dbReference type="InterPro" id="IPR051848">
    <property type="entry name" value="PGIP"/>
</dbReference>
<dbReference type="Gene3D" id="3.80.10.10">
    <property type="entry name" value="Ribonuclease Inhibitor"/>
    <property type="match status" value="3"/>
</dbReference>
<dbReference type="Gramene" id="TraesRN7A0101226500.1">
    <property type="protein sequence ID" value="TraesRN7A0101226500.1"/>
    <property type="gene ID" value="TraesRN7A0101226500"/>
</dbReference>
<feature type="domain" description="Leucine-rich repeat-containing N-terminal plant-type" evidence="6">
    <location>
        <begin position="55"/>
        <end position="93"/>
    </location>
</feature>
<evidence type="ECO:0000256" key="3">
    <source>
        <dbReference type="ARBA" id="ARBA00022737"/>
    </source>
</evidence>
<dbReference type="GO" id="GO:0005886">
    <property type="term" value="C:plasma membrane"/>
    <property type="evidence" value="ECO:0000318"/>
    <property type="project" value="GO_Central"/>
</dbReference>
<evidence type="ECO:0000256" key="5">
    <source>
        <dbReference type="SAM" id="Phobius"/>
    </source>
</evidence>
<dbReference type="SMR" id="A0A3B6RMV9"/>
<dbReference type="InterPro" id="IPR013210">
    <property type="entry name" value="LRR_N_plant-typ"/>
</dbReference>
<dbReference type="PRINTS" id="PR00019">
    <property type="entry name" value="LEURICHRPT"/>
</dbReference>
<protein>
    <recommendedName>
        <fullName evidence="6">Leucine-rich repeat-containing N-terminal plant-type domain-containing protein</fullName>
    </recommendedName>
</protein>
<evidence type="ECO:0000256" key="4">
    <source>
        <dbReference type="ARBA" id="ARBA00038043"/>
    </source>
</evidence>
<keyword evidence="2" id="KW-0433">Leucine-rich repeat</keyword>
<feature type="transmembrane region" description="Helical" evidence="5">
    <location>
        <begin position="21"/>
        <end position="42"/>
    </location>
</feature>
<sequence>MVYLYWKLLSKSDVVCTNVGNINLMGLAMLVLPVLLGLFYGASDINCSTVHGNTTDHRSLLDFKGAIRADPRGALRSWNENIHYCMWSGIKCSTMHPERVTVLNLANMSLTGQITPSLGNLTFLWELTLSNNLFSGQLPSLNRLIRLESLYLQNNLLQGNIPNALTNCSKLLLLDLSSNMLVGSIPGNIGSLYNLKGIDLSNNSLTGNIPPTFGNNTYLEELRLTHNQLKGSIPEDLGKLPNMGKNRAVFLGQNRLSGRVPTTLFNLSKLIILDLSMNKLRGTLPYNIGNLSAALQWLILGANNLSGTVPPSIGALKNLTVLDLGGNNFVGPIPYSVGSLPKLWKLDLSNNHFDSW</sequence>
<dbReference type="Gramene" id="TraesROB_scaffold_021521_01G000100.1">
    <property type="protein sequence ID" value="TraesROB_scaffold_021521_01G000100.1"/>
    <property type="gene ID" value="TraesROB_scaffold_021521_01G000100"/>
</dbReference>
<evidence type="ECO:0000256" key="1">
    <source>
        <dbReference type="ARBA" id="ARBA00004196"/>
    </source>
</evidence>
<dbReference type="Gramene" id="TraesCS7A02G508200.1">
    <property type="protein sequence ID" value="TraesCS7A02G508200.1"/>
    <property type="gene ID" value="TraesCS7A02G508200"/>
</dbReference>
<dbReference type="FunFam" id="3.80.10.10:FF:000383">
    <property type="entry name" value="Leucine-rich repeat receptor protein kinase EMS1"/>
    <property type="match status" value="2"/>
</dbReference>
<dbReference type="FunFam" id="3.80.10.10:FF:000565">
    <property type="entry name" value="Leucine-rich repeat receptor-like kinase protein FLORAL ORGAN NUMBER1"/>
    <property type="match status" value="1"/>
</dbReference>
<accession>A0A3B6RMV9</accession>
<dbReference type="Gramene" id="TraesCAD_scaffold_022615_01G000300.1">
    <property type="protein sequence ID" value="TraesCAD_scaffold_022615_01G000300.1"/>
    <property type="gene ID" value="TraesCAD_scaffold_022615_01G000300"/>
</dbReference>
<dbReference type="AlphaFoldDB" id="A0A3B6RMV9"/>
<dbReference type="PANTHER" id="PTHR48059">
    <property type="entry name" value="POLYGALACTURONASE INHIBITOR 1"/>
    <property type="match status" value="1"/>
</dbReference>
<reference evidence="7" key="1">
    <citation type="submission" date="2018-08" db="EMBL/GenBank/DDBJ databases">
        <authorList>
            <person name="Rossello M."/>
        </authorList>
    </citation>
    <scope>NUCLEOTIDE SEQUENCE [LARGE SCALE GENOMIC DNA]</scope>
    <source>
        <strain evidence="7">cv. Chinese Spring</strain>
    </source>
</reference>
<organism evidence="7">
    <name type="scientific">Triticum aestivum</name>
    <name type="common">Wheat</name>
    <dbReference type="NCBI Taxonomy" id="4565"/>
    <lineage>
        <taxon>Eukaryota</taxon>
        <taxon>Viridiplantae</taxon>
        <taxon>Streptophyta</taxon>
        <taxon>Embryophyta</taxon>
        <taxon>Tracheophyta</taxon>
        <taxon>Spermatophyta</taxon>
        <taxon>Magnoliopsida</taxon>
        <taxon>Liliopsida</taxon>
        <taxon>Poales</taxon>
        <taxon>Poaceae</taxon>
        <taxon>BOP clade</taxon>
        <taxon>Pooideae</taxon>
        <taxon>Triticodae</taxon>
        <taxon>Triticeae</taxon>
        <taxon>Triticinae</taxon>
        <taxon>Triticum</taxon>
    </lineage>
</organism>
<dbReference type="PANTHER" id="PTHR48059:SF4">
    <property type="entry name" value="POLYGALACTURONASE INHIBITOR 1-RELATED"/>
    <property type="match status" value="1"/>
</dbReference>
<evidence type="ECO:0000259" key="6">
    <source>
        <dbReference type="Pfam" id="PF08263"/>
    </source>
</evidence>
<dbReference type="EnsemblPlants" id="TraesCS7A02G508200.1">
    <property type="protein sequence ID" value="TraesCS7A02G508200.1"/>
    <property type="gene ID" value="TraesCS7A02G508200"/>
</dbReference>
<dbReference type="OMA" id="DCATTTI"/>
<dbReference type="Pfam" id="PF00560">
    <property type="entry name" value="LRR_1"/>
    <property type="match status" value="5"/>
</dbReference>
<dbReference type="Proteomes" id="UP000019116">
    <property type="component" value="Chromosome 7A"/>
</dbReference>
<evidence type="ECO:0000256" key="2">
    <source>
        <dbReference type="ARBA" id="ARBA00022614"/>
    </source>
</evidence>
<dbReference type="Gramene" id="TraesWEE_scaffold_028298_01G000200.1">
    <property type="protein sequence ID" value="TraesWEE_scaffold_028298_01G000200.1"/>
    <property type="gene ID" value="TraesWEE_scaffold_028298_01G000200"/>
</dbReference>
<evidence type="ECO:0000313" key="7">
    <source>
        <dbReference type="EnsemblPlants" id="TraesCS7A02G508200.1"/>
    </source>
</evidence>
<dbReference type="InterPro" id="IPR032675">
    <property type="entry name" value="LRR_dom_sf"/>
</dbReference>
<name>A0A3B6RMV9_WHEAT</name>
<keyword evidence="5" id="KW-0472">Membrane</keyword>
<proteinExistence type="inferred from homology"/>
<dbReference type="Pfam" id="PF08263">
    <property type="entry name" value="LRRNT_2"/>
    <property type="match status" value="1"/>
</dbReference>
<dbReference type="InterPro" id="IPR001611">
    <property type="entry name" value="Leu-rich_rpt"/>
</dbReference>
<dbReference type="STRING" id="4565.A0A3B6RMV9"/>
<dbReference type="Pfam" id="PF13855">
    <property type="entry name" value="LRR_8"/>
    <property type="match status" value="1"/>
</dbReference>
<keyword evidence="3" id="KW-0677">Repeat</keyword>
<keyword evidence="8" id="KW-1185">Reference proteome</keyword>
<dbReference type="GO" id="GO:0038023">
    <property type="term" value="F:signaling receptor activity"/>
    <property type="evidence" value="ECO:0000318"/>
    <property type="project" value="GO_Central"/>
</dbReference>
<comment type="similarity">
    <text evidence="4">Belongs to the polygalacturonase-inhibiting protein family.</text>
</comment>